<keyword evidence="1" id="KW-0472">Membrane</keyword>
<sequence length="46" mass="5444">MLFLLQTANSCRLCREKYQFTFLAMVTYINPLRGYLLSCLSFLNFV</sequence>
<dbReference type="EMBL" id="GGEC01085535">
    <property type="protein sequence ID" value="MBX66019.1"/>
    <property type="molecule type" value="Transcribed_RNA"/>
</dbReference>
<protein>
    <submittedName>
        <fullName evidence="2">Uncharacterized protein</fullName>
    </submittedName>
</protein>
<evidence type="ECO:0000313" key="2">
    <source>
        <dbReference type="EMBL" id="MBX66019.1"/>
    </source>
</evidence>
<organism evidence="2">
    <name type="scientific">Rhizophora mucronata</name>
    <name type="common">Asiatic mangrove</name>
    <dbReference type="NCBI Taxonomy" id="61149"/>
    <lineage>
        <taxon>Eukaryota</taxon>
        <taxon>Viridiplantae</taxon>
        <taxon>Streptophyta</taxon>
        <taxon>Embryophyta</taxon>
        <taxon>Tracheophyta</taxon>
        <taxon>Spermatophyta</taxon>
        <taxon>Magnoliopsida</taxon>
        <taxon>eudicotyledons</taxon>
        <taxon>Gunneridae</taxon>
        <taxon>Pentapetalae</taxon>
        <taxon>rosids</taxon>
        <taxon>fabids</taxon>
        <taxon>Malpighiales</taxon>
        <taxon>Rhizophoraceae</taxon>
        <taxon>Rhizophora</taxon>
    </lineage>
</organism>
<accession>A0A2P2QG85</accession>
<keyword evidence="1" id="KW-1133">Transmembrane helix</keyword>
<reference evidence="2" key="1">
    <citation type="submission" date="2018-02" db="EMBL/GenBank/DDBJ databases">
        <title>Rhizophora mucronata_Transcriptome.</title>
        <authorList>
            <person name="Meera S.P."/>
            <person name="Sreeshan A."/>
            <person name="Augustine A."/>
        </authorList>
    </citation>
    <scope>NUCLEOTIDE SEQUENCE</scope>
    <source>
        <tissue evidence="2">Leaf</tissue>
    </source>
</reference>
<evidence type="ECO:0000256" key="1">
    <source>
        <dbReference type="SAM" id="Phobius"/>
    </source>
</evidence>
<dbReference type="AlphaFoldDB" id="A0A2P2QG85"/>
<keyword evidence="1" id="KW-0812">Transmembrane</keyword>
<proteinExistence type="predicted"/>
<feature type="transmembrane region" description="Helical" evidence="1">
    <location>
        <begin position="20"/>
        <end position="43"/>
    </location>
</feature>
<name>A0A2P2QG85_RHIMU</name>